<dbReference type="EMBL" id="CP002364">
    <property type="protein sequence ID" value="ADW17336.1"/>
    <property type="molecule type" value="Genomic_DNA"/>
</dbReference>
<dbReference type="Proteomes" id="UP000006365">
    <property type="component" value="Chromosome"/>
</dbReference>
<keyword evidence="2" id="KW-0472">Membrane</keyword>
<gene>
    <name evidence="4" type="ordered locus">Despr_1166</name>
</gene>
<dbReference type="KEGG" id="dpr:Despr_1166"/>
<keyword evidence="2" id="KW-1133">Transmembrane helix</keyword>
<sequence>MAMTKCKECGTEISTTADACPKCGAKQVRTSGCAKVVLGVLGFFVFVAIVGQCSRSDTSSPSTSATSASSSSATAKPAAAPTPPPPPAPGSQWRYGQDEDPMGKGTTLLAQVTSTNVVLFDSPYGGPQHGTLTLRTHPRHGKDIILGIERGQFLCRSYEDCNVLVRFDDQKAVTYAGVGPADNSTESVFIRNYSRFVSNMLKAKRVRISAEVYQEGAPVFEFDVSDFSEAKYKGKQ</sequence>
<proteinExistence type="predicted"/>
<evidence type="ECO:0000313" key="5">
    <source>
        <dbReference type="Proteomes" id="UP000006365"/>
    </source>
</evidence>
<evidence type="ECO:0000313" key="4">
    <source>
        <dbReference type="EMBL" id="ADW17336.1"/>
    </source>
</evidence>
<dbReference type="InterPro" id="IPR026870">
    <property type="entry name" value="Zinc_ribbon_dom"/>
</dbReference>
<accession>A0A7U4DNQ1</accession>
<name>A0A7U4DNQ1_DESPD</name>
<evidence type="ECO:0000259" key="3">
    <source>
        <dbReference type="Pfam" id="PF13240"/>
    </source>
</evidence>
<reference evidence="4 5" key="1">
    <citation type="journal article" date="2011" name="Stand. Genomic Sci.">
        <title>Complete genome sequence of Desulfobulbus propionicus type strain (1pr3).</title>
        <authorList>
            <person name="Pagani I."/>
            <person name="Lapidus A."/>
            <person name="Nolan M."/>
            <person name="Lucas S."/>
            <person name="Hammon N."/>
            <person name="Deshpande S."/>
            <person name="Cheng J.F."/>
            <person name="Chertkov O."/>
            <person name="Davenport K."/>
            <person name="Tapia R."/>
            <person name="Han C."/>
            <person name="Goodwin L."/>
            <person name="Pitluck S."/>
            <person name="Liolios K."/>
            <person name="Mavromatis K."/>
            <person name="Ivanova N."/>
            <person name="Mikhailova N."/>
            <person name="Pati A."/>
            <person name="Chen A."/>
            <person name="Palaniappan K."/>
            <person name="Land M."/>
            <person name="Hauser L."/>
            <person name="Chang Y.J."/>
            <person name="Jeffries C.D."/>
            <person name="Detter J.C."/>
            <person name="Brambilla E."/>
            <person name="Kannan K.P."/>
            <person name="Djao O.D."/>
            <person name="Rohde M."/>
            <person name="Pukall R."/>
            <person name="Spring S."/>
            <person name="Goker M."/>
            <person name="Sikorski J."/>
            <person name="Woyke T."/>
            <person name="Bristow J."/>
            <person name="Eisen J.A."/>
            <person name="Markowitz V."/>
            <person name="Hugenholtz P."/>
            <person name="Kyrpides N.C."/>
            <person name="Klenk H.P."/>
        </authorList>
    </citation>
    <scope>NUCLEOTIDE SEQUENCE [LARGE SCALE GENOMIC DNA]</scope>
    <source>
        <strain evidence="5">ATCC 33891 / DSM 2032 / 1pr3</strain>
    </source>
</reference>
<dbReference type="AlphaFoldDB" id="A0A7U4DNQ1"/>
<keyword evidence="5" id="KW-1185">Reference proteome</keyword>
<feature type="domain" description="Zinc-ribbon" evidence="3">
    <location>
        <begin position="5"/>
        <end position="26"/>
    </location>
</feature>
<keyword evidence="2" id="KW-0812">Transmembrane</keyword>
<organism evidence="4 5">
    <name type="scientific">Desulfobulbus propionicus (strain ATCC 33891 / DSM 2032 / VKM B-1956 / 1pr3)</name>
    <dbReference type="NCBI Taxonomy" id="577650"/>
    <lineage>
        <taxon>Bacteria</taxon>
        <taxon>Pseudomonadati</taxon>
        <taxon>Thermodesulfobacteriota</taxon>
        <taxon>Desulfobulbia</taxon>
        <taxon>Desulfobulbales</taxon>
        <taxon>Desulfobulbaceae</taxon>
        <taxon>Desulfobulbus</taxon>
    </lineage>
</organism>
<protein>
    <recommendedName>
        <fullName evidence="3">Zinc-ribbon domain-containing protein</fullName>
    </recommendedName>
</protein>
<feature type="compositionally biased region" description="Pro residues" evidence="1">
    <location>
        <begin position="80"/>
        <end position="89"/>
    </location>
</feature>
<evidence type="ECO:0000256" key="1">
    <source>
        <dbReference type="SAM" id="MobiDB-lite"/>
    </source>
</evidence>
<feature type="compositionally biased region" description="Low complexity" evidence="1">
    <location>
        <begin position="58"/>
        <end position="79"/>
    </location>
</feature>
<feature type="region of interest" description="Disordered" evidence="1">
    <location>
        <begin position="54"/>
        <end position="100"/>
    </location>
</feature>
<feature type="transmembrane region" description="Helical" evidence="2">
    <location>
        <begin position="32"/>
        <end position="51"/>
    </location>
</feature>
<dbReference type="Pfam" id="PF13240">
    <property type="entry name" value="Zn_Ribbon_1"/>
    <property type="match status" value="1"/>
</dbReference>
<evidence type="ECO:0000256" key="2">
    <source>
        <dbReference type="SAM" id="Phobius"/>
    </source>
</evidence>